<gene>
    <name evidence="1" type="ORF">APZ42_034601</name>
</gene>
<keyword evidence="2" id="KW-1185">Reference proteome</keyword>
<protein>
    <submittedName>
        <fullName evidence="1">Uncharacterized protein</fullName>
    </submittedName>
</protein>
<name>A0A164K058_9CRUS</name>
<organism evidence="1 2">
    <name type="scientific">Daphnia magna</name>
    <dbReference type="NCBI Taxonomy" id="35525"/>
    <lineage>
        <taxon>Eukaryota</taxon>
        <taxon>Metazoa</taxon>
        <taxon>Ecdysozoa</taxon>
        <taxon>Arthropoda</taxon>
        <taxon>Crustacea</taxon>
        <taxon>Branchiopoda</taxon>
        <taxon>Diplostraca</taxon>
        <taxon>Cladocera</taxon>
        <taxon>Anomopoda</taxon>
        <taxon>Daphniidae</taxon>
        <taxon>Daphnia</taxon>
    </lineage>
</organism>
<reference evidence="1 2" key="1">
    <citation type="submission" date="2016-03" db="EMBL/GenBank/DDBJ databases">
        <title>EvidentialGene: Evidence-directed Construction of Genes on Genomes.</title>
        <authorList>
            <person name="Gilbert D.G."/>
            <person name="Choi J.-H."/>
            <person name="Mockaitis K."/>
            <person name="Colbourne J."/>
            <person name="Pfrender M."/>
        </authorList>
    </citation>
    <scope>NUCLEOTIDE SEQUENCE [LARGE SCALE GENOMIC DNA]</scope>
    <source>
        <strain evidence="1 2">Xinb3</strain>
        <tissue evidence="1">Complete organism</tissue>
    </source>
</reference>
<evidence type="ECO:0000313" key="2">
    <source>
        <dbReference type="Proteomes" id="UP000076858"/>
    </source>
</evidence>
<sequence length="167" mass="19761">MTAKMGPLLGDMEPIVLKIGCNCSVAYRYVLFSSKTACVSAYMVRRNFLSISNFVIFLRHSPFLVFFKKLSTAIKTWNWQRMCFASVKCYFKAEISAQSLSVIVTLVTETSLFFPYERYLLSHYKNSFKFMYYIGKYFHTCRNGFRLLFLKEKQCYWLFRALVVLYE</sequence>
<comment type="caution">
    <text evidence="1">The sequence shown here is derived from an EMBL/GenBank/DDBJ whole genome shotgun (WGS) entry which is preliminary data.</text>
</comment>
<dbReference type="Proteomes" id="UP000076858">
    <property type="component" value="Unassembled WGS sequence"/>
</dbReference>
<evidence type="ECO:0000313" key="1">
    <source>
        <dbReference type="EMBL" id="KZS02820.1"/>
    </source>
</evidence>
<dbReference type="EMBL" id="LRGB01003396">
    <property type="protein sequence ID" value="KZS02820.1"/>
    <property type="molecule type" value="Genomic_DNA"/>
</dbReference>
<accession>A0A164K058</accession>
<dbReference type="AlphaFoldDB" id="A0A164K058"/>
<proteinExistence type="predicted"/>